<dbReference type="KEGG" id="ctes:O987_15830"/>
<keyword evidence="4" id="KW-0804">Transcription</keyword>
<dbReference type="EMBL" id="CP006704">
    <property type="protein sequence ID" value="AIJ47281.1"/>
    <property type="molecule type" value="Genomic_DNA"/>
</dbReference>
<proteinExistence type="inferred from homology"/>
<keyword evidence="2" id="KW-0805">Transcription regulation</keyword>
<sequence>MDMKLLSVFDEIYKTRSVSRAGENLGLAQTSVSLALGRLRRAFNDQLFVRTSEGMLPTPRAAALVPQLRQALELLQSATRQQAEFDPASSSRAFRLAMTDISHLEFLPALMNKLGNIAPKVRVEVLRITADTARLLEAGDADLAIGYMPELDAGFYQQKLFRDGFACVVRRTHPRIGDNLTMTRFKTERHVIITAPGTGNEIVEQELKRQGAQRNVALSLPTLPGVGNLLAHTDLIATVPHRIAQTLVKIAQVKAIASPYRLPEFAIKQHWHERYQQDPANRWLRSTLAELFLEI</sequence>
<accession>A0A076PRF6</accession>
<dbReference type="Gene3D" id="1.10.10.10">
    <property type="entry name" value="Winged helix-like DNA-binding domain superfamily/Winged helix DNA-binding domain"/>
    <property type="match status" value="1"/>
</dbReference>
<protein>
    <submittedName>
        <fullName evidence="6">LysR family transcriptional regulator</fullName>
    </submittedName>
</protein>
<evidence type="ECO:0000256" key="2">
    <source>
        <dbReference type="ARBA" id="ARBA00023015"/>
    </source>
</evidence>
<dbReference type="CDD" id="cd08459">
    <property type="entry name" value="PBP2_DntR_NahR_LinR_like"/>
    <property type="match status" value="1"/>
</dbReference>
<dbReference type="InterPro" id="IPR036390">
    <property type="entry name" value="WH_DNA-bd_sf"/>
</dbReference>
<gene>
    <name evidence="6" type="ORF">O987_15830</name>
</gene>
<dbReference type="SUPFAM" id="SSF53850">
    <property type="entry name" value="Periplasmic binding protein-like II"/>
    <property type="match status" value="1"/>
</dbReference>
<comment type="similarity">
    <text evidence="1">Belongs to the LysR transcriptional regulatory family.</text>
</comment>
<dbReference type="Pfam" id="PF03466">
    <property type="entry name" value="LysR_substrate"/>
    <property type="match status" value="1"/>
</dbReference>
<dbReference type="InterPro" id="IPR005119">
    <property type="entry name" value="LysR_subst-bd"/>
</dbReference>
<dbReference type="PANTHER" id="PTHR30118:SF15">
    <property type="entry name" value="TRANSCRIPTIONAL REGULATORY PROTEIN"/>
    <property type="match status" value="1"/>
</dbReference>
<name>A0A076PRF6_COMTE</name>
<evidence type="ECO:0000313" key="6">
    <source>
        <dbReference type="EMBL" id="AIJ47281.1"/>
    </source>
</evidence>
<dbReference type="InterPro" id="IPR000847">
    <property type="entry name" value="LysR_HTH_N"/>
</dbReference>
<dbReference type="InterPro" id="IPR050389">
    <property type="entry name" value="LysR-type_TF"/>
</dbReference>
<dbReference type="Pfam" id="PF00126">
    <property type="entry name" value="HTH_1"/>
    <property type="match status" value="1"/>
</dbReference>
<dbReference type="GO" id="GO:0003677">
    <property type="term" value="F:DNA binding"/>
    <property type="evidence" value="ECO:0007669"/>
    <property type="project" value="UniProtKB-KW"/>
</dbReference>
<dbReference type="Proteomes" id="UP000028782">
    <property type="component" value="Chromosome"/>
</dbReference>
<dbReference type="SUPFAM" id="SSF46785">
    <property type="entry name" value="Winged helix' DNA-binding domain"/>
    <property type="match status" value="1"/>
</dbReference>
<dbReference type="Gene3D" id="3.40.190.10">
    <property type="entry name" value="Periplasmic binding protein-like II"/>
    <property type="match status" value="2"/>
</dbReference>
<evidence type="ECO:0000256" key="1">
    <source>
        <dbReference type="ARBA" id="ARBA00009437"/>
    </source>
</evidence>
<evidence type="ECO:0000256" key="3">
    <source>
        <dbReference type="ARBA" id="ARBA00023125"/>
    </source>
</evidence>
<dbReference type="PROSITE" id="PS50931">
    <property type="entry name" value="HTH_LYSR"/>
    <property type="match status" value="1"/>
</dbReference>
<reference evidence="6 7" key="1">
    <citation type="journal article" date="2014" name="Genome Announc.">
        <title>Complete Genome Sequence of Polychlorinated Biphenyl Degrader Comamonas testosteroni TK102 (NBRC 109938).</title>
        <authorList>
            <person name="Fukuda K."/>
            <person name="Hosoyama A."/>
            <person name="Tsuchikane K."/>
            <person name="Ohji S."/>
            <person name="Yamazoe A."/>
            <person name="Fujita N."/>
            <person name="Shintani M."/>
            <person name="Kimbara K."/>
        </authorList>
    </citation>
    <scope>NUCLEOTIDE SEQUENCE [LARGE SCALE GENOMIC DNA]</scope>
    <source>
        <strain evidence="6">TK102</strain>
    </source>
</reference>
<feature type="domain" description="HTH lysR-type" evidence="5">
    <location>
        <begin position="1"/>
        <end position="58"/>
    </location>
</feature>
<keyword evidence="3" id="KW-0238">DNA-binding</keyword>
<dbReference type="PANTHER" id="PTHR30118">
    <property type="entry name" value="HTH-TYPE TRANSCRIPTIONAL REGULATOR LEUO-RELATED"/>
    <property type="match status" value="1"/>
</dbReference>
<dbReference type="AlphaFoldDB" id="A0A076PRF6"/>
<evidence type="ECO:0000313" key="7">
    <source>
        <dbReference type="Proteomes" id="UP000028782"/>
    </source>
</evidence>
<dbReference type="HOGENOM" id="CLU_039613_39_0_4"/>
<dbReference type="GO" id="GO:0003700">
    <property type="term" value="F:DNA-binding transcription factor activity"/>
    <property type="evidence" value="ECO:0007669"/>
    <property type="project" value="InterPro"/>
</dbReference>
<evidence type="ECO:0000259" key="5">
    <source>
        <dbReference type="PROSITE" id="PS50931"/>
    </source>
</evidence>
<dbReference type="InterPro" id="IPR036388">
    <property type="entry name" value="WH-like_DNA-bd_sf"/>
</dbReference>
<organism evidence="6 7">
    <name type="scientific">Comamonas testosteroni TK102</name>
    <dbReference type="NCBI Taxonomy" id="1392005"/>
    <lineage>
        <taxon>Bacteria</taxon>
        <taxon>Pseudomonadati</taxon>
        <taxon>Pseudomonadota</taxon>
        <taxon>Betaproteobacteria</taxon>
        <taxon>Burkholderiales</taxon>
        <taxon>Comamonadaceae</taxon>
        <taxon>Comamonas</taxon>
    </lineage>
</organism>
<evidence type="ECO:0000256" key="4">
    <source>
        <dbReference type="ARBA" id="ARBA00023163"/>
    </source>
</evidence>